<dbReference type="EMBL" id="JBBPBN010000003">
    <property type="protein sequence ID" value="KAK9042874.1"/>
    <property type="molecule type" value="Genomic_DNA"/>
</dbReference>
<feature type="region of interest" description="Disordered" evidence="1">
    <location>
        <begin position="712"/>
        <end position="738"/>
    </location>
</feature>
<reference evidence="2 3" key="1">
    <citation type="journal article" date="2024" name="G3 (Bethesda)">
        <title>Genome assembly of Hibiscus sabdariffa L. provides insights into metabolisms of medicinal natural products.</title>
        <authorList>
            <person name="Kim T."/>
        </authorList>
    </citation>
    <scope>NUCLEOTIDE SEQUENCE [LARGE SCALE GENOMIC DNA]</scope>
    <source>
        <strain evidence="2">TK-2024</strain>
        <tissue evidence="2">Old leaves</tissue>
    </source>
</reference>
<protein>
    <recommendedName>
        <fullName evidence="4">Nuclear pore complex protein NUP214</fullName>
    </recommendedName>
</protein>
<evidence type="ECO:0000313" key="3">
    <source>
        <dbReference type="Proteomes" id="UP001396334"/>
    </source>
</evidence>
<feature type="compositionally biased region" description="Acidic residues" evidence="1">
    <location>
        <begin position="1591"/>
        <end position="1601"/>
    </location>
</feature>
<accession>A0ABR2U070</accession>
<feature type="region of interest" description="Disordered" evidence="1">
    <location>
        <begin position="1219"/>
        <end position="1249"/>
    </location>
</feature>
<feature type="compositionally biased region" description="Low complexity" evidence="1">
    <location>
        <begin position="1050"/>
        <end position="1067"/>
    </location>
</feature>
<feature type="compositionally biased region" description="Polar residues" evidence="1">
    <location>
        <begin position="1557"/>
        <end position="1590"/>
    </location>
</feature>
<keyword evidence="3" id="KW-1185">Reference proteome</keyword>
<comment type="caution">
    <text evidence="2">The sequence shown here is derived from an EMBL/GenBank/DDBJ whole genome shotgun (WGS) entry which is preliminary data.</text>
</comment>
<dbReference type="PANTHER" id="PTHR34418">
    <property type="entry name" value="NUCLEAR PORE COMPLEX PROTEIN NUP214 ISOFORM X1"/>
    <property type="match status" value="1"/>
</dbReference>
<feature type="compositionally biased region" description="Polar residues" evidence="1">
    <location>
        <begin position="1220"/>
        <end position="1249"/>
    </location>
</feature>
<gene>
    <name evidence="2" type="ORF">V6N11_071228</name>
</gene>
<dbReference type="Proteomes" id="UP001396334">
    <property type="component" value="Unassembled WGS sequence"/>
</dbReference>
<dbReference type="PANTHER" id="PTHR34418:SF3">
    <property type="entry name" value="NUCLEAR PORE COMPLEX PROTEIN NUP214"/>
    <property type="match status" value="1"/>
</dbReference>
<proteinExistence type="predicted"/>
<feature type="compositionally biased region" description="Polar residues" evidence="1">
    <location>
        <begin position="1524"/>
        <end position="1542"/>
    </location>
</feature>
<feature type="compositionally biased region" description="Polar residues" evidence="1">
    <location>
        <begin position="712"/>
        <end position="726"/>
    </location>
</feature>
<dbReference type="InterPro" id="IPR044694">
    <property type="entry name" value="NUP214"/>
</dbReference>
<feature type="compositionally biased region" description="Basic and acidic residues" evidence="1">
    <location>
        <begin position="1071"/>
        <end position="1082"/>
    </location>
</feature>
<sequence>MGKQLEIGEDKEGEHVETKDLFFEKIGEPVPVISQPDSLFDLQSPPSQPLAFSQRLQLLFLAHSSGFLVAKTKDVIGLAKDIKENGTTSCIEDLSVVNVPIGKVYILALSTTDDTILAVSVAADIHFFSVNSLLTKDIKPFFSTSPPQSSFVKDIQWRKRKDNSFLVLSDDRKLYHGTISHPLKHVMDNVDAVEWSAKGASIAVAKDNTLSILSSNLNEKLCITLPFKSWVGDSDDCIVKVDAIRWIRSDCIILGCFQYTEDEKEENYLVQVVKSKTGKIIDATSTSNLEVLSFNDLFAGLIDDIVPSGTGPYLYLSYLEQCELAIAANRKNTDQHIVLLSWSLSEMSEASVVDIERDNWLPRIELQDNGDDNLIMGLCIDKASMFGSVKVQLGVEEVKELSPYCVLICLTLEGKLIMFHIASAGENAVPPAISALSDTEDDSTAVVSAEFDPPKLAHGQGEQKLELVASSLPLMDKSKRELLTYGSSDVPIKCDANLSELNLNSVAHATEPLFNKDDIQRSTSLKNSQSFQAVGQQKPPTSMLYQEAGTHKDDIQRSVSLKNSQSFEAVGQQKPPTSMLYQVADTQQKLFGEQGTNSGQSFLRTSQLGGLDIKVRDGSQTETQLTPGFGSITSSVAKFSKDSLLQPNHGSMQKNYELVKEPVGEAGSTGLQSASVQLWPNPSSQPFSSGKFMVSKESDAKASLSYSSPFHYNSSQSTRGGTSIPGNNVGKPSHLKDTTGISVSVDKISGTPVDTGVHKSSMGAGNIESVPLIRGSQLSSQLNFAMEKSLNQKLNPPKADQKSTTQSRMSKSEPQIKEMVKELDILLESIEETGGFRDACTVSQRNSVEELEQGIAVLSGKCGSWKNVMDEQLEKIQHLLDKTVEVLARKIYIEGIIKQASDSQYWDLWNCQKLNPELELKQRHILKLNQDLTNKLIELERHFNNFELHKFGDNDGVHAGRRALQSRFGPSRHVQSLHSLHSTMSSQLAAAEQLSARLSQQMAMLSVGSPVKQQNVKEELFQMIGIAHDGSLTSPLATKPSNESKKFVYSSGSSASRNQSRRNQSSALKSSDPEYARRRRDSLDRSWASFEPPKTTVKRMLLQESANVKRSFLTDKQNCSPYASEEAKNLFLKEPTATSPTLHQSGNEVKSRILDALPKHESESTVFRWANNSLLPPHYAGWKSSTVQTSNITALSSTSGSQPMMGQYFSGETKSIPVAKQNSGASQVQRSNTSSSNENEIQSSLQFRPNPFQESSISKVASLPKKSTDVLTSDGKGTVLVNSASGDVKYVPSTTKSTLFGSSNSNNSQFIPPAAVSTSPPLNSKVSQFNIVTSKSQPIEKVSQASAFSKPVSDSSSSVFSSPTPSFSSSFSTMMTSPQTPVTTSVNVSSSTTISSTSVPKFSFSTSVSGVSTSSPASEFSGSTTSSIVAVNANENASSSSSSSSVSLSAFVSSSVSSSIQPLQMPVPLLSDSSPVNSSDILKIEAQPRKEILGLTKDEDSLIQAQPLQHGLPAAELGLKPQFPVSSPVKSETPTGGSSESQTSIINVASPVTNLASNAQPLQPSTGDSLSAPFSASISTTNGKSGTLDVTQEDEMEEEAPETNQMTELGLGSLSSFGIGSTPNPTAAKPNPFGAPFGVVATSPAISSFTTTVNSGELFRPASFSFQSPQPSQSAQPASVGAFSGGFASSTPSQAPAQSAFGQPAQLGAGQQALGSVLGAFGQSRQLGTALPGTGFASQSSFGGGFASPQSAAGFSNPATGGFAGGFSGVASGGGFGGLASGGGGGFSGVASGGGFGGLASGGGGFGGLASGGGGFGSLAGFTGAASGGTGGFAGAASGGTGGFAAAATGSGGFGAFGGQQRNSGFSAFGGGDVQTGKPPELFTQIRK</sequence>
<feature type="region of interest" description="Disordered" evidence="1">
    <location>
        <begin position="790"/>
        <end position="814"/>
    </location>
</feature>
<feature type="compositionally biased region" description="Polar residues" evidence="1">
    <location>
        <begin position="1031"/>
        <end position="1041"/>
    </location>
</feature>
<feature type="region of interest" description="Disordered" evidence="1">
    <location>
        <begin position="1031"/>
        <end position="1082"/>
    </location>
</feature>
<evidence type="ECO:0008006" key="4">
    <source>
        <dbReference type="Google" id="ProtNLM"/>
    </source>
</evidence>
<feature type="region of interest" description="Disordered" evidence="1">
    <location>
        <begin position="1664"/>
        <end position="1700"/>
    </location>
</feature>
<name>A0ABR2U070_9ROSI</name>
<feature type="region of interest" description="Disordered" evidence="1">
    <location>
        <begin position="1523"/>
        <end position="1542"/>
    </location>
</feature>
<evidence type="ECO:0000313" key="2">
    <source>
        <dbReference type="EMBL" id="KAK9042874.1"/>
    </source>
</evidence>
<dbReference type="SUPFAM" id="SSF117289">
    <property type="entry name" value="Nucleoporin domain"/>
    <property type="match status" value="1"/>
</dbReference>
<feature type="region of interest" description="Disordered" evidence="1">
    <location>
        <begin position="1557"/>
        <end position="1604"/>
    </location>
</feature>
<feature type="region of interest" description="Disordered" evidence="1">
    <location>
        <begin position="1868"/>
        <end position="1888"/>
    </location>
</feature>
<evidence type="ECO:0000256" key="1">
    <source>
        <dbReference type="SAM" id="MobiDB-lite"/>
    </source>
</evidence>
<organism evidence="2 3">
    <name type="scientific">Hibiscus sabdariffa</name>
    <name type="common">roselle</name>
    <dbReference type="NCBI Taxonomy" id="183260"/>
    <lineage>
        <taxon>Eukaryota</taxon>
        <taxon>Viridiplantae</taxon>
        <taxon>Streptophyta</taxon>
        <taxon>Embryophyta</taxon>
        <taxon>Tracheophyta</taxon>
        <taxon>Spermatophyta</taxon>
        <taxon>Magnoliopsida</taxon>
        <taxon>eudicotyledons</taxon>
        <taxon>Gunneridae</taxon>
        <taxon>Pentapetalae</taxon>
        <taxon>rosids</taxon>
        <taxon>malvids</taxon>
        <taxon>Malvales</taxon>
        <taxon>Malvaceae</taxon>
        <taxon>Malvoideae</taxon>
        <taxon>Hibiscus</taxon>
    </lineage>
</organism>